<comment type="caution">
    <text evidence="2">The sequence shown here is derived from an EMBL/GenBank/DDBJ whole genome shotgun (WGS) entry which is preliminary data.</text>
</comment>
<accession>G4D553</accession>
<dbReference type="PATRIC" id="fig|997350.3.peg.1471"/>
<protein>
    <submittedName>
        <fullName evidence="2">Uncharacterized protein</fullName>
    </submittedName>
</protein>
<feature type="transmembrane region" description="Helical" evidence="1">
    <location>
        <begin position="106"/>
        <end position="122"/>
    </location>
</feature>
<gene>
    <name evidence="2" type="ORF">HMPREF9129_1533</name>
</gene>
<feature type="transmembrane region" description="Helical" evidence="1">
    <location>
        <begin position="41"/>
        <end position="58"/>
    </location>
</feature>
<dbReference type="HOGENOM" id="CLU_808561_0_0_9"/>
<feature type="transmembrane region" description="Helical" evidence="1">
    <location>
        <begin position="297"/>
        <end position="314"/>
    </location>
</feature>
<feature type="transmembrane region" description="Helical" evidence="1">
    <location>
        <begin position="12"/>
        <end position="29"/>
    </location>
</feature>
<feature type="transmembrane region" description="Helical" evidence="1">
    <location>
        <begin position="274"/>
        <end position="291"/>
    </location>
</feature>
<dbReference type="STRING" id="997350.HMPREF9129_1533"/>
<keyword evidence="1" id="KW-0472">Membrane</keyword>
<dbReference type="RefSeq" id="WP_004822284.1">
    <property type="nucleotide sequence ID" value="NZ_JH165064.1"/>
</dbReference>
<dbReference type="Proteomes" id="UP000003422">
    <property type="component" value="Unassembled WGS sequence"/>
</dbReference>
<evidence type="ECO:0000256" key="1">
    <source>
        <dbReference type="SAM" id="Phobius"/>
    </source>
</evidence>
<keyword evidence="1" id="KW-0812">Transmembrane</keyword>
<evidence type="ECO:0000313" key="3">
    <source>
        <dbReference type="Proteomes" id="UP000003422"/>
    </source>
</evidence>
<reference evidence="2 3" key="1">
    <citation type="submission" date="2011-06" db="EMBL/GenBank/DDBJ databases">
        <authorList>
            <person name="Muzny D."/>
            <person name="Qin X."/>
            <person name="Deng J."/>
            <person name="Jiang H."/>
            <person name="Liu Y."/>
            <person name="Qu J."/>
            <person name="Song X.-Z."/>
            <person name="Zhang L."/>
            <person name="Thornton R."/>
            <person name="Coyle M."/>
            <person name="Francisco L."/>
            <person name="Jackson L."/>
            <person name="Javaid M."/>
            <person name="Korchina V."/>
            <person name="Kovar C."/>
            <person name="Mata R."/>
            <person name="Mathew T."/>
            <person name="Ngo R."/>
            <person name="Nguyen L."/>
            <person name="Nguyen N."/>
            <person name="Okwuonu G."/>
            <person name="Ongeri F."/>
            <person name="Pham C."/>
            <person name="Simmons D."/>
            <person name="Wilczek-Boney K."/>
            <person name="Hale W."/>
            <person name="Jakkamsetti A."/>
            <person name="Pham P."/>
            <person name="Ruth R."/>
            <person name="San Lucas F."/>
            <person name="Warren J."/>
            <person name="Zhang J."/>
            <person name="Zhao Z."/>
            <person name="Zhou C."/>
            <person name="Zhu D."/>
            <person name="Lee S."/>
            <person name="Bess C."/>
            <person name="Blankenburg K."/>
            <person name="Forbes L."/>
            <person name="Fu Q."/>
            <person name="Gubbala S."/>
            <person name="Hirani K."/>
            <person name="Jayaseelan J.C."/>
            <person name="Lara F."/>
            <person name="Munidasa M."/>
            <person name="Palculict T."/>
            <person name="Patil S."/>
            <person name="Pu L.-L."/>
            <person name="Saada N."/>
            <person name="Tang L."/>
            <person name="Weissenberger G."/>
            <person name="Zhu Y."/>
            <person name="Hemphill L."/>
            <person name="Shang Y."/>
            <person name="Youmans B."/>
            <person name="Ayvaz T."/>
            <person name="Ross M."/>
            <person name="Santibanez J."/>
            <person name="Aqrawi P."/>
            <person name="Gross S."/>
            <person name="Joshi V."/>
            <person name="Fowler G."/>
            <person name="Nazareth L."/>
            <person name="Reid J."/>
            <person name="Worley K."/>
            <person name="Petrosino J."/>
            <person name="Highlander S."/>
            <person name="Gibbs R."/>
        </authorList>
    </citation>
    <scope>NUCLEOTIDE SEQUENCE [LARGE SCALE GENOMIC DNA]</scope>
    <source>
        <strain evidence="2 3">ATCC 29427</strain>
    </source>
</reference>
<sequence length="343" mass="40236">MNLKASTFNVRVIFSIFFVFMLINAINVYNGNSSSSELNTIYLLGVIFQFISLRRLPYDRKILSTIPLEKINLYPIAYTLFTVTLFLIYTAVFAICGYITAETIEINLILILAILVLIYSIFKLFKKFNIFSMSIGIVIFYYLKNTNFILNEKYLVMGICLILIFIILLCFIDINYLNVKNKKSKFKNNFKFSIFKNSETKVKNINDAINLNSYTSELKYILICSVLCIFIKPRLFTFIVSMVIMLDNPINSMALLGLPITKQKIYITKLVNRMYFVVSILAIGFVLSYFNLFNIDIKYMILTLTGTLYFMMFYERSYTVFRLKRPFWLVPLIIIIYYFYLCC</sequence>
<feature type="transmembrane region" description="Helical" evidence="1">
    <location>
        <begin position="78"/>
        <end position="99"/>
    </location>
</feature>
<dbReference type="EMBL" id="AGBB01000150">
    <property type="protein sequence ID" value="EGY79354.1"/>
    <property type="molecule type" value="Genomic_DNA"/>
</dbReference>
<feature type="transmembrane region" description="Helical" evidence="1">
    <location>
        <begin position="155"/>
        <end position="177"/>
    </location>
</feature>
<name>G4D553_9FIRM</name>
<organism evidence="2 3">
    <name type="scientific">Peptoniphilus indolicus ATCC 29427</name>
    <dbReference type="NCBI Taxonomy" id="997350"/>
    <lineage>
        <taxon>Bacteria</taxon>
        <taxon>Bacillati</taxon>
        <taxon>Bacillota</taxon>
        <taxon>Tissierellia</taxon>
        <taxon>Tissierellales</taxon>
        <taxon>Peptoniphilaceae</taxon>
        <taxon>Peptoniphilus</taxon>
    </lineage>
</organism>
<feature type="transmembrane region" description="Helical" evidence="1">
    <location>
        <begin position="128"/>
        <end position="143"/>
    </location>
</feature>
<dbReference type="AlphaFoldDB" id="G4D553"/>
<keyword evidence="1" id="KW-1133">Transmembrane helix</keyword>
<evidence type="ECO:0000313" key="2">
    <source>
        <dbReference type="EMBL" id="EGY79354.1"/>
    </source>
</evidence>
<keyword evidence="3" id="KW-1185">Reference proteome</keyword>
<feature type="transmembrane region" description="Helical" evidence="1">
    <location>
        <begin position="326"/>
        <end position="341"/>
    </location>
</feature>
<proteinExistence type="predicted"/>
<feature type="transmembrane region" description="Helical" evidence="1">
    <location>
        <begin position="220"/>
        <end position="246"/>
    </location>
</feature>